<feature type="domain" description="Outer membrane lipoprotein BamD-like" evidence="8">
    <location>
        <begin position="37"/>
        <end position="221"/>
    </location>
</feature>
<evidence type="ECO:0000256" key="5">
    <source>
        <dbReference type="ARBA" id="ARBA00023288"/>
    </source>
</evidence>
<keyword evidence="4" id="KW-0998">Cell outer membrane</keyword>
<dbReference type="InterPro" id="IPR039565">
    <property type="entry name" value="BamD-like"/>
</dbReference>
<dbReference type="PANTHER" id="PTHR37423">
    <property type="entry name" value="SOLUBLE LYTIC MUREIN TRANSGLYCOSYLASE-RELATED"/>
    <property type="match status" value="1"/>
</dbReference>
<reference evidence="9 10" key="1">
    <citation type="submission" date="2021-05" db="EMBL/GenBank/DDBJ databases">
        <title>The draft genome of Geobacter luticola JCM 17780.</title>
        <authorList>
            <person name="Xu Z."/>
            <person name="Masuda Y."/>
            <person name="Itoh H."/>
            <person name="Senoo K."/>
        </authorList>
    </citation>
    <scope>NUCLEOTIDE SEQUENCE [LARGE SCALE GENOMIC DNA]</scope>
    <source>
        <strain evidence="9 10">JCM 17780</strain>
    </source>
</reference>
<dbReference type="Pfam" id="PF13525">
    <property type="entry name" value="YfiO"/>
    <property type="match status" value="1"/>
</dbReference>
<dbReference type="RefSeq" id="WP_214174629.1">
    <property type="nucleotide sequence ID" value="NZ_JAHCVK010000001.1"/>
</dbReference>
<dbReference type="SMART" id="SM00028">
    <property type="entry name" value="TPR"/>
    <property type="match status" value="4"/>
</dbReference>
<dbReference type="Proteomes" id="UP000756860">
    <property type="component" value="Unassembled WGS sequence"/>
</dbReference>
<sequence length="251" mass="28711">MSYLTSHNLAALLCLGFALALAGCASAPQPIKTPETYLKEGDAFYANRNYEDAIAEWKRVKESYASPELTIMAELKIADAQYDNGNYIEAAASYEEFRKLHPANEKADYALYRLGLCNYNQITGIDTDQTPVKNAVTLFESFLRLYPKSSYASEVQDKLDVCRMKQVQYEIYVGRFYLRNGNYQSAIKRLEEALATFPKSPFHDETLFYLGEAYLRAGNREKGRGAFTRLFSEFRTSKYVEKARSVMDSYY</sequence>
<evidence type="ECO:0000313" key="9">
    <source>
        <dbReference type="EMBL" id="MBT0652710.1"/>
    </source>
</evidence>
<dbReference type="HAMAP" id="MF_00922">
    <property type="entry name" value="OM_assembly_BamD"/>
    <property type="match status" value="1"/>
</dbReference>
<keyword evidence="10" id="KW-1185">Reference proteome</keyword>
<evidence type="ECO:0000256" key="1">
    <source>
        <dbReference type="ARBA" id="ARBA00022729"/>
    </source>
</evidence>
<evidence type="ECO:0000256" key="6">
    <source>
        <dbReference type="PROSITE-ProRule" id="PRU00339"/>
    </source>
</evidence>
<keyword evidence="1 7" id="KW-0732">Signal</keyword>
<dbReference type="PROSITE" id="PS50005">
    <property type="entry name" value="TPR"/>
    <property type="match status" value="1"/>
</dbReference>
<feature type="chain" id="PRO_5045246190" evidence="7">
    <location>
        <begin position="23"/>
        <end position="251"/>
    </location>
</feature>
<feature type="repeat" description="TPR" evidence="6">
    <location>
        <begin position="167"/>
        <end position="200"/>
    </location>
</feature>
<dbReference type="EMBL" id="JAHCVK010000001">
    <property type="protein sequence ID" value="MBT0652710.1"/>
    <property type="molecule type" value="Genomic_DNA"/>
</dbReference>
<dbReference type="InterPro" id="IPR011990">
    <property type="entry name" value="TPR-like_helical_dom_sf"/>
</dbReference>
<evidence type="ECO:0000259" key="8">
    <source>
        <dbReference type="Pfam" id="PF13525"/>
    </source>
</evidence>
<organism evidence="9 10">
    <name type="scientific">Geomobilimonas luticola</name>
    <dbReference type="NCBI Taxonomy" id="1114878"/>
    <lineage>
        <taxon>Bacteria</taxon>
        <taxon>Pseudomonadati</taxon>
        <taxon>Thermodesulfobacteriota</taxon>
        <taxon>Desulfuromonadia</taxon>
        <taxon>Geobacterales</taxon>
        <taxon>Geobacteraceae</taxon>
        <taxon>Geomobilimonas</taxon>
    </lineage>
</organism>
<keyword evidence="6" id="KW-0802">TPR repeat</keyword>
<keyword evidence="5" id="KW-0449">Lipoprotein</keyword>
<dbReference type="Gene3D" id="1.25.40.10">
    <property type="entry name" value="Tetratricopeptide repeat domain"/>
    <property type="match status" value="1"/>
</dbReference>
<dbReference type="SUPFAM" id="SSF48452">
    <property type="entry name" value="TPR-like"/>
    <property type="match status" value="1"/>
</dbReference>
<dbReference type="InterPro" id="IPR019734">
    <property type="entry name" value="TPR_rpt"/>
</dbReference>
<name>A0ABS5SBH3_9BACT</name>
<keyword evidence="3" id="KW-0564">Palmitate</keyword>
<proteinExistence type="inferred from homology"/>
<evidence type="ECO:0000256" key="2">
    <source>
        <dbReference type="ARBA" id="ARBA00023136"/>
    </source>
</evidence>
<gene>
    <name evidence="9" type="ORF">KI810_06560</name>
</gene>
<dbReference type="PANTHER" id="PTHR37423:SF1">
    <property type="entry name" value="OUTER MEMBRANE PROTEIN ASSEMBLY FACTOR BAMD"/>
    <property type="match status" value="1"/>
</dbReference>
<evidence type="ECO:0000256" key="7">
    <source>
        <dbReference type="SAM" id="SignalP"/>
    </source>
</evidence>
<dbReference type="InterPro" id="IPR017689">
    <property type="entry name" value="BamD"/>
</dbReference>
<feature type="signal peptide" evidence="7">
    <location>
        <begin position="1"/>
        <end position="22"/>
    </location>
</feature>
<evidence type="ECO:0000256" key="3">
    <source>
        <dbReference type="ARBA" id="ARBA00023139"/>
    </source>
</evidence>
<comment type="caution">
    <text evidence="9">The sequence shown here is derived from an EMBL/GenBank/DDBJ whole genome shotgun (WGS) entry which is preliminary data.</text>
</comment>
<protein>
    <submittedName>
        <fullName evidence="9">Outer membrane protein assembly factor BamD</fullName>
    </submittedName>
</protein>
<keyword evidence="2" id="KW-0472">Membrane</keyword>
<evidence type="ECO:0000256" key="4">
    <source>
        <dbReference type="ARBA" id="ARBA00023237"/>
    </source>
</evidence>
<accession>A0ABS5SBH3</accession>
<dbReference type="NCBIfam" id="TIGR03302">
    <property type="entry name" value="OM_YfiO"/>
    <property type="match status" value="1"/>
</dbReference>
<evidence type="ECO:0000313" key="10">
    <source>
        <dbReference type="Proteomes" id="UP000756860"/>
    </source>
</evidence>